<keyword evidence="2" id="KW-0378">Hydrolase</keyword>
<feature type="domain" description="AB hydrolase-1" evidence="1">
    <location>
        <begin position="32"/>
        <end position="240"/>
    </location>
</feature>
<dbReference type="InterPro" id="IPR003718">
    <property type="entry name" value="OsmC/Ohr_fam"/>
</dbReference>
<dbReference type="PANTHER" id="PTHR39624:SF2">
    <property type="entry name" value="OSMC-LIKE PROTEIN"/>
    <property type="match status" value="1"/>
</dbReference>
<organism evidence="2 3">
    <name type="scientific">Parapontixanthobacter aurantiacus</name>
    <dbReference type="NCBI Taxonomy" id="1463599"/>
    <lineage>
        <taxon>Bacteria</taxon>
        <taxon>Pseudomonadati</taxon>
        <taxon>Pseudomonadota</taxon>
        <taxon>Alphaproteobacteria</taxon>
        <taxon>Sphingomonadales</taxon>
        <taxon>Erythrobacteraceae</taxon>
        <taxon>Parapontixanthobacter</taxon>
    </lineage>
</organism>
<reference evidence="2 3" key="1">
    <citation type="submission" date="2019-12" db="EMBL/GenBank/DDBJ databases">
        <title>Genomic-based taxomic classification of the family Erythrobacteraceae.</title>
        <authorList>
            <person name="Xu L."/>
        </authorList>
    </citation>
    <scope>NUCLEOTIDE SEQUENCE [LARGE SCALE GENOMIC DNA]</scope>
    <source>
        <strain evidence="2 3">MCCC 1A09962</strain>
    </source>
</reference>
<dbReference type="EMBL" id="WTYW01000001">
    <property type="protein sequence ID" value="MXO85285.1"/>
    <property type="molecule type" value="Genomic_DNA"/>
</dbReference>
<dbReference type="InterPro" id="IPR000073">
    <property type="entry name" value="AB_hydrolase_1"/>
</dbReference>
<dbReference type="InterPro" id="IPR015946">
    <property type="entry name" value="KH_dom-like_a/b"/>
</dbReference>
<dbReference type="OrthoDB" id="9789573at2"/>
<dbReference type="PANTHER" id="PTHR39624">
    <property type="entry name" value="PROTEIN INVOLVED IN RIMO-MEDIATED BETA-METHYLTHIOLATION OF RIBOSOMAL PROTEIN S12 YCAO"/>
    <property type="match status" value="1"/>
</dbReference>
<comment type="caution">
    <text evidence="2">The sequence shown here is derived from an EMBL/GenBank/DDBJ whole genome shotgun (WGS) entry which is preliminary data.</text>
</comment>
<name>A0A844ZBJ6_9SPHN</name>
<keyword evidence="3" id="KW-1185">Reference proteome</keyword>
<dbReference type="RefSeq" id="WP_160681697.1">
    <property type="nucleotide sequence ID" value="NZ_WTYW01000001.1"/>
</dbReference>
<gene>
    <name evidence="2" type="ORF">GRI38_04510</name>
</gene>
<dbReference type="SUPFAM" id="SSF53474">
    <property type="entry name" value="alpha/beta-Hydrolases"/>
    <property type="match status" value="1"/>
</dbReference>
<proteinExistence type="predicted"/>
<protein>
    <submittedName>
        <fullName evidence="2">Alpha/beta fold hydrolase</fullName>
    </submittedName>
</protein>
<dbReference type="AlphaFoldDB" id="A0A844ZBJ6"/>
<evidence type="ECO:0000259" key="1">
    <source>
        <dbReference type="Pfam" id="PF12697"/>
    </source>
</evidence>
<dbReference type="InterPro" id="IPR036102">
    <property type="entry name" value="OsmC/Ohrsf"/>
</dbReference>
<evidence type="ECO:0000313" key="2">
    <source>
        <dbReference type="EMBL" id="MXO85285.1"/>
    </source>
</evidence>
<dbReference type="Pfam" id="PF12697">
    <property type="entry name" value="Abhydrolase_6"/>
    <property type="match status" value="1"/>
</dbReference>
<dbReference type="Proteomes" id="UP000433104">
    <property type="component" value="Unassembled WGS sequence"/>
</dbReference>
<dbReference type="Gene3D" id="3.30.300.20">
    <property type="match status" value="1"/>
</dbReference>
<dbReference type="Pfam" id="PF02566">
    <property type="entry name" value="OsmC"/>
    <property type="match status" value="1"/>
</dbReference>
<dbReference type="GO" id="GO:0016787">
    <property type="term" value="F:hydrolase activity"/>
    <property type="evidence" value="ECO:0007669"/>
    <property type="project" value="UniProtKB-KW"/>
</dbReference>
<evidence type="ECO:0000313" key="3">
    <source>
        <dbReference type="Proteomes" id="UP000433104"/>
    </source>
</evidence>
<dbReference type="SUPFAM" id="SSF82784">
    <property type="entry name" value="OsmC-like"/>
    <property type="match status" value="1"/>
</dbReference>
<dbReference type="Gene3D" id="3.40.50.1820">
    <property type="entry name" value="alpha/beta hydrolase"/>
    <property type="match status" value="1"/>
</dbReference>
<dbReference type="InterPro" id="IPR029058">
    <property type="entry name" value="AB_hydrolase_fold"/>
</dbReference>
<sequence>MPTERISITTNEGHELSGALELPTGHLRGAALFAHCFTCTKGSKGAVALSRKLARLGIATLRFDFTGLGSSEGEFGRAGFASDVADIVASARYLVDRFARNILLIGHSLGGAAVLAAAQEIERIAGIATIGAPSDVPHVLANIEGDLKAIEREGIGDVTIGGRKFSLSREFIDRAREAKLMERVRLLREPLLILHSPADAVVGIENAGNLFSEAKHPKSFVSLDGADHLLLDQQDAEFAATIIAAWADRYLPESEDDMFPEEGIVARLGFGKFGTEIFTQSHRFVADEPESYGGDDTGPTPYDLLNAALGSCTAMTMKMYADRKGLPLERVIVRVTHERDHGKSCQHGEAMEAEEGMQALHRSIVIEGDDLSEQDRAKLMTIADKCPVHKTLEGVLHIHTDCAPSASREQSETGNSQK</sequence>
<accession>A0A844ZBJ6</accession>